<gene>
    <name evidence="1" type="ORF">WL73_06260</name>
</gene>
<evidence type="ECO:0000313" key="2">
    <source>
        <dbReference type="Proteomes" id="UP000062998"/>
    </source>
</evidence>
<dbReference type="AlphaFoldDB" id="A0A119M4W4"/>
<organism evidence="1 2">
    <name type="scientific">Burkholderia ubonensis</name>
    <dbReference type="NCBI Taxonomy" id="101571"/>
    <lineage>
        <taxon>Bacteria</taxon>
        <taxon>Pseudomonadati</taxon>
        <taxon>Pseudomonadota</taxon>
        <taxon>Betaproteobacteria</taxon>
        <taxon>Burkholderiales</taxon>
        <taxon>Burkholderiaceae</taxon>
        <taxon>Burkholderia</taxon>
        <taxon>Burkholderia cepacia complex</taxon>
    </lineage>
</organism>
<name>A0A119M4W4_9BURK</name>
<comment type="caution">
    <text evidence="1">The sequence shown here is derived from an EMBL/GenBank/DDBJ whole genome shotgun (WGS) entry which is preliminary data.</text>
</comment>
<accession>A0A119M4W4</accession>
<sequence length="87" mass="8874">MKAIIRKGDSTDHGGTVLDGFGLSNLNGKPASGIGHMVLCPKCNGTFPIVQGSSQYTIEGCAVALDGMKTACGASLIASQQEFLASE</sequence>
<evidence type="ECO:0000313" key="1">
    <source>
        <dbReference type="EMBL" id="KWE08815.1"/>
    </source>
</evidence>
<protein>
    <recommendedName>
        <fullName evidence="3">PAAR domain-containing protein</fullName>
    </recommendedName>
</protein>
<dbReference type="Proteomes" id="UP000062998">
    <property type="component" value="Unassembled WGS sequence"/>
</dbReference>
<evidence type="ECO:0008006" key="3">
    <source>
        <dbReference type="Google" id="ProtNLM"/>
    </source>
</evidence>
<proteinExistence type="predicted"/>
<dbReference type="Gene3D" id="2.60.200.60">
    <property type="match status" value="1"/>
</dbReference>
<dbReference type="EMBL" id="LPIX01000025">
    <property type="protein sequence ID" value="KWE08815.1"/>
    <property type="molecule type" value="Genomic_DNA"/>
</dbReference>
<dbReference type="OrthoDB" id="8565659at2"/>
<reference evidence="1 2" key="1">
    <citation type="submission" date="2015-11" db="EMBL/GenBank/DDBJ databases">
        <title>Expanding the genomic diversity of Burkholderia species for the development of highly accurate diagnostics.</title>
        <authorList>
            <person name="Sahl J."/>
            <person name="Keim P."/>
            <person name="Wagner D."/>
        </authorList>
    </citation>
    <scope>NUCLEOTIDE SEQUENCE [LARGE SCALE GENOMIC DNA]</scope>
    <source>
        <strain evidence="1 2">MSMB2167WGS</strain>
    </source>
</reference>
<dbReference type="Pfam" id="PF05488">
    <property type="entry name" value="PAAR_motif"/>
    <property type="match status" value="1"/>
</dbReference>
<dbReference type="InterPro" id="IPR008727">
    <property type="entry name" value="PAAR_motif"/>
</dbReference>
<dbReference type="CDD" id="cd14744">
    <property type="entry name" value="PAAR_CT_2"/>
    <property type="match status" value="1"/>
</dbReference>
<dbReference type="RefSeq" id="WP_060323204.1">
    <property type="nucleotide sequence ID" value="NZ_LPIU01000082.1"/>
</dbReference>